<dbReference type="Proteomes" id="UP000001025">
    <property type="component" value="Chromosome"/>
</dbReference>
<protein>
    <submittedName>
        <fullName evidence="1">Uncharacterized protein</fullName>
    </submittedName>
</protein>
<dbReference type="STRING" id="243090.RB11649"/>
<dbReference type="AlphaFoldDB" id="Q7UE15"/>
<organism evidence="1 2">
    <name type="scientific">Rhodopirellula baltica (strain DSM 10527 / NCIMB 13988 / SH1)</name>
    <dbReference type="NCBI Taxonomy" id="243090"/>
    <lineage>
        <taxon>Bacteria</taxon>
        <taxon>Pseudomonadati</taxon>
        <taxon>Planctomycetota</taxon>
        <taxon>Planctomycetia</taxon>
        <taxon>Pirellulales</taxon>
        <taxon>Pirellulaceae</taxon>
        <taxon>Rhodopirellula</taxon>
    </lineage>
</organism>
<accession>Q7UE15</accession>
<dbReference type="EMBL" id="BX294153">
    <property type="protein sequence ID" value="CAD79239.1"/>
    <property type="molecule type" value="Genomic_DNA"/>
</dbReference>
<name>Q7UE15_RHOBA</name>
<dbReference type="InParanoid" id="Q7UE15"/>
<dbReference type="EnsemblBacteria" id="CAD79239">
    <property type="protein sequence ID" value="CAD79239"/>
    <property type="gene ID" value="RB11649"/>
</dbReference>
<sequence>MGFHTTRVNRLTMSGIGFLPVMARNKGWKPISLLI</sequence>
<keyword evidence="2" id="KW-1185">Reference proteome</keyword>
<dbReference type="HOGENOM" id="CLU_3366949_0_0_0"/>
<reference evidence="1 2" key="1">
    <citation type="journal article" date="2003" name="Proc. Natl. Acad. Sci. U.S.A.">
        <title>Complete genome sequence of the marine planctomycete Pirellula sp. strain 1.</title>
        <authorList>
            <person name="Gloeckner F.O."/>
            <person name="Kube M."/>
            <person name="Bauer M."/>
            <person name="Teeling H."/>
            <person name="Lombardot T."/>
            <person name="Ludwig W."/>
            <person name="Gade D."/>
            <person name="Beck A."/>
            <person name="Borzym K."/>
            <person name="Heitmann K."/>
            <person name="Rabus R."/>
            <person name="Schlesner H."/>
            <person name="Amann R."/>
            <person name="Reinhardt R."/>
        </authorList>
    </citation>
    <scope>NUCLEOTIDE SEQUENCE [LARGE SCALE GENOMIC DNA]</scope>
    <source>
        <strain evidence="2">DSM 10527 / NCIMB 13988 / SH1</strain>
    </source>
</reference>
<evidence type="ECO:0000313" key="2">
    <source>
        <dbReference type="Proteomes" id="UP000001025"/>
    </source>
</evidence>
<dbReference type="KEGG" id="rba:RB11649"/>
<gene>
    <name evidence="1" type="ordered locus">RB11649</name>
</gene>
<proteinExistence type="predicted"/>
<evidence type="ECO:0000313" key="1">
    <source>
        <dbReference type="EMBL" id="CAD79239.1"/>
    </source>
</evidence>